<dbReference type="InterPro" id="IPR010930">
    <property type="entry name" value="Flg_bb/hook_C_dom"/>
</dbReference>
<name>A0A840Y8Q4_9PROT</name>
<sequence>MSLDLALSIARSGLSHVNRQLAQTASNISNAGTAGYTRKEVQGQSVVAGAVLSGVRSAESARAVDTALVTEMNLARARSAASTARAGILEGVETAHGATGDSIGDLTAALGDAFVSLRDDPSDPLLQARIVDAADDLAERYNTVSTAIGTARQAAQDGMVKDVETLNDALRRISDLTDQILPLRARGASTADLEDQRDQAVVTIASIMQVRALPQPDGGITLITSGGLNLPLRSAEGPFSTDPMLVGPQAYYGTGGTLPGIRLGNTDVTARLGEGTLAAYVSLRDRELPLAQAELDISAASLASRFDRQGLRLFTGAAEEVPDPSSDYKTGNWIGFAGSLRVNTDVEKSPRLVRDGTHSVASGAGGATAFTPNGATGPADFTTLLDRVLNQTFGTEVTAGTSHPSFATLSLGPAGNLSSSLRSARSLGDYASQLVATQTAVRAEAEEAGKMSGDLLAALESRFSAQSGVDMDKELAAMISLQTTYSANARLLSAVQGMYDTLFQAVR</sequence>
<evidence type="ECO:0000256" key="3">
    <source>
        <dbReference type="ARBA" id="ARBA00009677"/>
    </source>
</evidence>
<evidence type="ECO:0000256" key="5">
    <source>
        <dbReference type="ARBA" id="ARBA00022525"/>
    </source>
</evidence>
<keyword evidence="5" id="KW-0964">Secreted</keyword>
<evidence type="ECO:0000256" key="4">
    <source>
        <dbReference type="ARBA" id="ARBA00016244"/>
    </source>
</evidence>
<evidence type="ECO:0000313" key="9">
    <source>
        <dbReference type="EMBL" id="MBB5692757.1"/>
    </source>
</evidence>
<dbReference type="EMBL" id="JACIJD010000003">
    <property type="protein sequence ID" value="MBB5692757.1"/>
    <property type="molecule type" value="Genomic_DNA"/>
</dbReference>
<keyword evidence="9" id="KW-0966">Cell projection</keyword>
<comment type="similarity">
    <text evidence="3">Belongs to the flagella basal body rod proteins family.</text>
</comment>
<evidence type="ECO:0000256" key="1">
    <source>
        <dbReference type="ARBA" id="ARBA00004365"/>
    </source>
</evidence>
<dbReference type="RefSeq" id="WP_184514095.1">
    <property type="nucleotide sequence ID" value="NZ_JACIJD010000003.1"/>
</dbReference>
<organism evidence="9 10">
    <name type="scientific">Muricoccus pecuniae</name>
    <dbReference type="NCBI Taxonomy" id="693023"/>
    <lineage>
        <taxon>Bacteria</taxon>
        <taxon>Pseudomonadati</taxon>
        <taxon>Pseudomonadota</taxon>
        <taxon>Alphaproteobacteria</taxon>
        <taxon>Acetobacterales</taxon>
        <taxon>Roseomonadaceae</taxon>
        <taxon>Muricoccus</taxon>
    </lineage>
</organism>
<proteinExistence type="inferred from homology"/>
<dbReference type="Proteomes" id="UP000580654">
    <property type="component" value="Unassembled WGS sequence"/>
</dbReference>
<dbReference type="GO" id="GO:0005198">
    <property type="term" value="F:structural molecule activity"/>
    <property type="evidence" value="ECO:0007669"/>
    <property type="project" value="InterPro"/>
</dbReference>
<comment type="caution">
    <text evidence="9">The sequence shown here is derived from an EMBL/GenBank/DDBJ whole genome shotgun (WGS) entry which is preliminary data.</text>
</comment>
<accession>A0A840Y8Q4</accession>
<keyword evidence="6" id="KW-0975">Bacterial flagellum</keyword>
<feature type="domain" description="Flagellar hook-associated protein FlgK helical" evidence="8">
    <location>
        <begin position="92"/>
        <end position="309"/>
    </location>
</feature>
<evidence type="ECO:0000256" key="2">
    <source>
        <dbReference type="ARBA" id="ARBA00004613"/>
    </source>
</evidence>
<dbReference type="PANTHER" id="PTHR30033:SF1">
    <property type="entry name" value="FLAGELLAR HOOK-ASSOCIATED PROTEIN 1"/>
    <property type="match status" value="1"/>
</dbReference>
<dbReference type="AlphaFoldDB" id="A0A840Y8Q4"/>
<keyword evidence="9" id="KW-0282">Flagellum</keyword>
<reference evidence="9 10" key="1">
    <citation type="submission" date="2020-08" db="EMBL/GenBank/DDBJ databases">
        <title>Genomic Encyclopedia of Type Strains, Phase IV (KMG-IV): sequencing the most valuable type-strain genomes for metagenomic binning, comparative biology and taxonomic classification.</title>
        <authorList>
            <person name="Goeker M."/>
        </authorList>
    </citation>
    <scope>NUCLEOTIDE SEQUENCE [LARGE SCALE GENOMIC DNA]</scope>
    <source>
        <strain evidence="9 10">DSM 25622</strain>
    </source>
</reference>
<dbReference type="GO" id="GO:0009424">
    <property type="term" value="C:bacterial-type flagellum hook"/>
    <property type="evidence" value="ECO:0007669"/>
    <property type="project" value="InterPro"/>
</dbReference>
<dbReference type="GO" id="GO:0005576">
    <property type="term" value="C:extracellular region"/>
    <property type="evidence" value="ECO:0007669"/>
    <property type="project" value="UniProtKB-SubCell"/>
</dbReference>
<evidence type="ECO:0000256" key="6">
    <source>
        <dbReference type="ARBA" id="ARBA00023143"/>
    </source>
</evidence>
<comment type="subcellular location">
    <subcellularLocation>
        <location evidence="1">Bacterial flagellum</location>
    </subcellularLocation>
    <subcellularLocation>
        <location evidence="2">Secreted</location>
    </subcellularLocation>
</comment>
<gene>
    <name evidence="9" type="ORF">FHS87_000776</name>
</gene>
<dbReference type="PANTHER" id="PTHR30033">
    <property type="entry name" value="FLAGELLAR HOOK-ASSOCIATED PROTEIN 1"/>
    <property type="match status" value="1"/>
</dbReference>
<evidence type="ECO:0000259" key="8">
    <source>
        <dbReference type="Pfam" id="PF22638"/>
    </source>
</evidence>
<keyword evidence="9" id="KW-0969">Cilium</keyword>
<evidence type="ECO:0000259" key="7">
    <source>
        <dbReference type="Pfam" id="PF06429"/>
    </source>
</evidence>
<keyword evidence="10" id="KW-1185">Reference proteome</keyword>
<dbReference type="Pfam" id="PF22638">
    <property type="entry name" value="FlgK_D1"/>
    <property type="match status" value="1"/>
</dbReference>
<evidence type="ECO:0000313" key="10">
    <source>
        <dbReference type="Proteomes" id="UP000580654"/>
    </source>
</evidence>
<dbReference type="Pfam" id="PF06429">
    <property type="entry name" value="Flg_bbr_C"/>
    <property type="match status" value="1"/>
</dbReference>
<protein>
    <recommendedName>
        <fullName evidence="4">Flagellar hook-associated protein 1</fullName>
    </recommendedName>
</protein>
<dbReference type="InterPro" id="IPR053927">
    <property type="entry name" value="FlgK_helical"/>
</dbReference>
<dbReference type="SUPFAM" id="SSF64518">
    <property type="entry name" value="Phase 1 flagellin"/>
    <property type="match status" value="1"/>
</dbReference>
<feature type="domain" description="Flagellar basal-body/hook protein C-terminal" evidence="7">
    <location>
        <begin position="463"/>
        <end position="504"/>
    </location>
</feature>
<dbReference type="GO" id="GO:0044780">
    <property type="term" value="P:bacterial-type flagellum assembly"/>
    <property type="evidence" value="ECO:0007669"/>
    <property type="project" value="InterPro"/>
</dbReference>
<dbReference type="InterPro" id="IPR002371">
    <property type="entry name" value="FlgK"/>
</dbReference>